<dbReference type="SUPFAM" id="SSF53335">
    <property type="entry name" value="S-adenosyl-L-methionine-dependent methyltransferases"/>
    <property type="match status" value="1"/>
</dbReference>
<dbReference type="PANTHER" id="PTHR43861">
    <property type="entry name" value="TRANS-ACONITATE 2-METHYLTRANSFERASE-RELATED"/>
    <property type="match status" value="1"/>
</dbReference>
<dbReference type="Proteomes" id="UP000190367">
    <property type="component" value="Unassembled WGS sequence"/>
</dbReference>
<dbReference type="AlphaFoldDB" id="A0A1T4U0S3"/>
<dbReference type="InterPro" id="IPR029063">
    <property type="entry name" value="SAM-dependent_MTases_sf"/>
</dbReference>
<dbReference type="CDD" id="cd02440">
    <property type="entry name" value="AdoMet_MTases"/>
    <property type="match status" value="1"/>
</dbReference>
<dbReference type="Pfam" id="PF13489">
    <property type="entry name" value="Methyltransf_23"/>
    <property type="match status" value="1"/>
</dbReference>
<dbReference type="OrthoDB" id="9789123at2"/>
<gene>
    <name evidence="1" type="ORF">SAMN04488128_107182</name>
</gene>
<reference evidence="2" key="1">
    <citation type="submission" date="2017-02" db="EMBL/GenBank/DDBJ databases">
        <authorList>
            <person name="Varghese N."/>
            <person name="Submissions S."/>
        </authorList>
    </citation>
    <scope>NUCLEOTIDE SEQUENCE [LARGE SCALE GENOMIC DNA]</scope>
    <source>
        <strain evidence="2">DSM 22224</strain>
    </source>
</reference>
<dbReference type="EMBL" id="FUWZ01000007">
    <property type="protein sequence ID" value="SKA46078.1"/>
    <property type="molecule type" value="Genomic_DNA"/>
</dbReference>
<evidence type="ECO:0000313" key="2">
    <source>
        <dbReference type="Proteomes" id="UP000190367"/>
    </source>
</evidence>
<sequence>MTQPVITYEYERIADIKRLNFITESLQKEIPANAHVLDVGCGNGVISRHLGQFGYNVLGIDISQKTIDVARSKNKLPNVAFEAISAEELTAKGQQYDAVICSEVLEHLHHPEVLLRTIYASLKDNGILVVTVPNGMGPREVCVTKPMLKARNNPGLWSFINKVKSSLGFKGTTVQSQADNLDHVQFFTRKDLTALASANDFHIIRFAKTNFVEDVFPFSIVTKRVKALQSLDCSIAELLPVGFTGGFNTLWKKNTGR</sequence>
<keyword evidence="1" id="KW-0808">Transferase</keyword>
<protein>
    <submittedName>
        <fullName evidence="1">Ubiquinone biosynthesis O-methyltransferase</fullName>
    </submittedName>
</protein>
<dbReference type="Gene3D" id="3.40.50.150">
    <property type="entry name" value="Vaccinia Virus protein VP39"/>
    <property type="match status" value="1"/>
</dbReference>
<keyword evidence="2" id="KW-1185">Reference proteome</keyword>
<dbReference type="GO" id="GO:0032259">
    <property type="term" value="P:methylation"/>
    <property type="evidence" value="ECO:0007669"/>
    <property type="project" value="UniProtKB-KW"/>
</dbReference>
<keyword evidence="1" id="KW-0489">Methyltransferase</keyword>
<organism evidence="1 2">
    <name type="scientific">Chitinophaga eiseniae</name>
    <dbReference type="NCBI Taxonomy" id="634771"/>
    <lineage>
        <taxon>Bacteria</taxon>
        <taxon>Pseudomonadati</taxon>
        <taxon>Bacteroidota</taxon>
        <taxon>Chitinophagia</taxon>
        <taxon>Chitinophagales</taxon>
        <taxon>Chitinophagaceae</taxon>
        <taxon>Chitinophaga</taxon>
    </lineage>
</organism>
<proteinExistence type="predicted"/>
<dbReference type="RefSeq" id="WP_143313258.1">
    <property type="nucleotide sequence ID" value="NZ_FUWZ01000007.1"/>
</dbReference>
<dbReference type="GO" id="GO:0008168">
    <property type="term" value="F:methyltransferase activity"/>
    <property type="evidence" value="ECO:0007669"/>
    <property type="project" value="UniProtKB-KW"/>
</dbReference>
<keyword evidence="1" id="KW-0830">Ubiquinone</keyword>
<evidence type="ECO:0000313" key="1">
    <source>
        <dbReference type="EMBL" id="SKA46078.1"/>
    </source>
</evidence>
<dbReference type="STRING" id="634771.SAMN04488128_107182"/>
<accession>A0A1T4U0S3</accession>
<name>A0A1T4U0S3_9BACT</name>